<dbReference type="EMBL" id="AGAY01000073">
    <property type="protein sequence ID" value="EGY51691.1"/>
    <property type="molecule type" value="Genomic_DNA"/>
</dbReference>
<evidence type="ECO:0000313" key="2">
    <source>
        <dbReference type="EMBL" id="EGY51691.1"/>
    </source>
</evidence>
<keyword evidence="3" id="KW-1185">Reference proteome</keyword>
<keyword evidence="1" id="KW-0812">Transmembrane</keyword>
<reference evidence="2 3" key="1">
    <citation type="submission" date="2011-05" db="EMBL/GenBank/DDBJ databases">
        <authorList>
            <person name="Muzny D."/>
            <person name="Qin X."/>
            <person name="Deng J."/>
            <person name="Jiang H."/>
            <person name="Liu Y."/>
            <person name="Qu J."/>
            <person name="Song X.-Z."/>
            <person name="Zhang L."/>
            <person name="Thornton R."/>
            <person name="Coyle M."/>
            <person name="Francisco L."/>
            <person name="Jackson L."/>
            <person name="Javaid M."/>
            <person name="Korchina V."/>
            <person name="Kovar C."/>
            <person name="Mata R."/>
            <person name="Mathew T."/>
            <person name="Ngo R."/>
            <person name="Nguyen L."/>
            <person name="Nguyen N."/>
            <person name="Okwuonu G."/>
            <person name="Ongeri F."/>
            <person name="Pham C."/>
            <person name="Simmons D."/>
            <person name="Wilczek-Boney K."/>
            <person name="Hale W."/>
            <person name="Jakkamsetti A."/>
            <person name="Pham P."/>
            <person name="Ruth R."/>
            <person name="San Lucas F."/>
            <person name="Warren J."/>
            <person name="Zhang J."/>
            <person name="Zhao Z."/>
            <person name="Zhou C."/>
            <person name="Zhu D."/>
            <person name="Lee S."/>
            <person name="Bess C."/>
            <person name="Blankenburg K."/>
            <person name="Forbes L."/>
            <person name="Fu Q."/>
            <person name="Gubbala S."/>
            <person name="Hirani K."/>
            <person name="Jayaseelan J.C."/>
            <person name="Lara F."/>
            <person name="Munidasa M."/>
            <person name="Palculict T."/>
            <person name="Patil S."/>
            <person name="Pu L.-L."/>
            <person name="Saada N."/>
            <person name="Tang L."/>
            <person name="Weissenberger G."/>
            <person name="Zhu Y."/>
            <person name="Hemphill L."/>
            <person name="Shang Y."/>
            <person name="Youmans B."/>
            <person name="Ayvaz T."/>
            <person name="Ross M."/>
            <person name="Santibanez J."/>
            <person name="Aqrawi P."/>
            <person name="Gross S."/>
            <person name="Joshi V."/>
            <person name="Fowler G."/>
            <person name="Nazareth L."/>
            <person name="Reid J."/>
            <person name="Worley K."/>
            <person name="Petrosino J."/>
            <person name="Highlander S."/>
            <person name="Gibbs R."/>
        </authorList>
    </citation>
    <scope>NUCLEOTIDE SEQUENCE [LARGE SCALE GENOMIC DNA]</scope>
    <source>
        <strain evidence="2 3">871</strain>
    </source>
</reference>
<dbReference type="RefSeq" id="WP_009119841.1">
    <property type="nucleotide sequence ID" value="NZ_JH164926.1"/>
</dbReference>
<organism evidence="2 3">
    <name type="scientific">Neisseria shayeganii 871</name>
    <dbReference type="NCBI Taxonomy" id="1032488"/>
    <lineage>
        <taxon>Bacteria</taxon>
        <taxon>Pseudomonadati</taxon>
        <taxon>Pseudomonadota</taxon>
        <taxon>Betaproteobacteria</taxon>
        <taxon>Neisseriales</taxon>
        <taxon>Neisseriaceae</taxon>
        <taxon>Neisseria</taxon>
    </lineage>
</organism>
<sequence length="58" mass="6302">MNGDQIGAAAIAAAAIVFLWWYKGPWLAEQAPRWRLPLLIAGTAAITASLLYYLGWIG</sequence>
<keyword evidence="1" id="KW-1133">Transmembrane helix</keyword>
<keyword evidence="1" id="KW-0472">Membrane</keyword>
<feature type="transmembrane region" description="Helical" evidence="1">
    <location>
        <begin position="6"/>
        <end position="22"/>
    </location>
</feature>
<dbReference type="PATRIC" id="fig|1032488.3.peg.2038"/>
<evidence type="ECO:0000313" key="3">
    <source>
        <dbReference type="Proteomes" id="UP000003019"/>
    </source>
</evidence>
<dbReference type="Proteomes" id="UP000003019">
    <property type="component" value="Unassembled WGS sequence"/>
</dbReference>
<evidence type="ECO:0000256" key="1">
    <source>
        <dbReference type="SAM" id="Phobius"/>
    </source>
</evidence>
<dbReference type="HOGENOM" id="CLU_2974722_0_0_4"/>
<accession>G4CKL5</accession>
<gene>
    <name evidence="2" type="ORF">HMPREF9371_2155</name>
</gene>
<name>G4CKL5_9NEIS</name>
<proteinExistence type="predicted"/>
<dbReference type="STRING" id="1032488.HMPREF9371_2155"/>
<feature type="transmembrane region" description="Helical" evidence="1">
    <location>
        <begin position="34"/>
        <end position="55"/>
    </location>
</feature>
<dbReference type="AlphaFoldDB" id="G4CKL5"/>
<protein>
    <submittedName>
        <fullName evidence="2">Uncharacterized protein</fullName>
    </submittedName>
</protein>
<comment type="caution">
    <text evidence="2">The sequence shown here is derived from an EMBL/GenBank/DDBJ whole genome shotgun (WGS) entry which is preliminary data.</text>
</comment>